<organism evidence="1 2">
    <name type="scientific">Aspergillus melleus</name>
    <dbReference type="NCBI Taxonomy" id="138277"/>
    <lineage>
        <taxon>Eukaryota</taxon>
        <taxon>Fungi</taxon>
        <taxon>Dikarya</taxon>
        <taxon>Ascomycota</taxon>
        <taxon>Pezizomycotina</taxon>
        <taxon>Eurotiomycetes</taxon>
        <taxon>Eurotiomycetidae</taxon>
        <taxon>Eurotiales</taxon>
        <taxon>Aspergillaceae</taxon>
        <taxon>Aspergillus</taxon>
        <taxon>Aspergillus subgen. Circumdati</taxon>
    </lineage>
</organism>
<proteinExistence type="predicted"/>
<accession>A0ACC3BCK8</accession>
<reference evidence="1 2" key="1">
    <citation type="journal article" date="2023" name="ACS Omega">
        <title>Identification of the Neoaspergillic Acid Biosynthesis Gene Cluster by Establishing an In Vitro CRISPR-Ribonucleoprotein Genetic System in Aspergillus melleus.</title>
        <authorList>
            <person name="Yuan B."/>
            <person name="Grau M.F."/>
            <person name="Murata R.M."/>
            <person name="Torok T."/>
            <person name="Venkateswaran K."/>
            <person name="Stajich J.E."/>
            <person name="Wang C.C.C."/>
        </authorList>
    </citation>
    <scope>NUCLEOTIDE SEQUENCE [LARGE SCALE GENOMIC DNA]</scope>
    <source>
        <strain evidence="1 2">IMV 1140</strain>
    </source>
</reference>
<gene>
    <name evidence="1" type="ORF">N8T08_009475</name>
</gene>
<sequence>MAKAGQLRRLSWKKSVKEHPEELDKVIQTLSRRSTEFHGHENPFDPSEPGWKLEQALKAAVARSKDESSSPNLLKSLVRWSNLNVFGKDTPTRAQSTVSSFFSDCFRAVASVFCRSPDRIILKDFNGLLKEGEMLLVLGLPGSGCSTFLRALSGHHEGLCKCYGDITYSGVPVEVIKKDFRGKVVLNENENHFPHLTVAQTLDFAIKTKTPRKRIGGVSRQQYIETMRNILGATFGLTHTFETRVGNDYIRGVSGGERRRVSLTEMLATCPSVTYWDNSTRGLDSSTSFKFVSALRAATNLTRTVAVAALYQPGDSLVELFDKVVILYEGEQIFFGDITTAKEHFQELGFVFHPCQTTAEFLLSMTDPESRKIREGYEDTAPSAASEFAFLWESSKCRKRLLFEQHRHGNEYPHGFPESFESFKKTQNAEKAPLNRSKSPYTINWAMQFCATYLRSCQRVISDKAYTLSVVVTMGIVALLIGSMLYDIPEDTSGIFSKGGCVFFSVLFNILVNFVEISSQFSQRRVVAKHKSYAVYHPSIDALASMIAQYPIRFINVAVFSVVVYFMVGFKREPGAFFVFMLFTFLASVTLSALFRTIAALVNRVEISLAIAGIILLVLGIYAGYVIPRPSMHPWFKWLSYINPMYYAVESLMVTEFHNRKSLCATLVPSGPGYENVSILNQVCAAEGAVPGEMYVSGDAYVETSFAYSYSHLWRNFGVSIGFFVFFFITYAAAAEFKSPPALKGSQLLLQSKRDARRVYRSDPIIDPEGSSGDGDIDQPSPHDDTLMHHLRPSESVFTWQGVTYDIEVKDESRRLLADVQGYVKPGAMAALMGESGAGKTTLLNILAQRTFQRGTGYVQQQDVHFEEATVREAFRFSALLRQPRDVPLEEKYRYVEKVIEALRMHQFAGAVIGIPGRCLSAEQRKRTTIGLELVARPSILLFLDEPTSGLNSRSAMSIVKLLRSLANAGQATLCTIHQPSSLLFEEFDRLLLLVKGGKTAYFGEVGQNSSTVINYFERNGGYPCPENANPAEYILDVVGAGAAARSSQDWAETWKSSPEALRNMNETQALVKAKGQGVIVSDDDKSDTFRAIYALPWTEQYLTVQKRLFTQYWRSPVYVVSKVAINAIGGLFLGFTFFKQDPSVADLKNSIFSVFMLLLLSLVILVQLQPRLILGGGTKIGRVFSRLVSRKPKAKSVNQAASPTGDSDIERAPR</sequence>
<evidence type="ECO:0000313" key="1">
    <source>
        <dbReference type="EMBL" id="KAK1148470.1"/>
    </source>
</evidence>
<comment type="caution">
    <text evidence="1">The sequence shown here is derived from an EMBL/GenBank/DDBJ whole genome shotgun (WGS) entry which is preliminary data.</text>
</comment>
<dbReference type="Proteomes" id="UP001177260">
    <property type="component" value="Unassembled WGS sequence"/>
</dbReference>
<protein>
    <submittedName>
        <fullName evidence="1">Uncharacterized protein</fullName>
    </submittedName>
</protein>
<evidence type="ECO:0000313" key="2">
    <source>
        <dbReference type="Proteomes" id="UP001177260"/>
    </source>
</evidence>
<dbReference type="EMBL" id="JAOPJF010000007">
    <property type="protein sequence ID" value="KAK1148470.1"/>
    <property type="molecule type" value="Genomic_DNA"/>
</dbReference>
<name>A0ACC3BCK8_9EURO</name>
<keyword evidence="2" id="KW-1185">Reference proteome</keyword>